<dbReference type="OrthoDB" id="7860673at2"/>
<feature type="transmembrane region" description="Helical" evidence="11">
    <location>
        <begin position="12"/>
        <end position="33"/>
    </location>
</feature>
<dbReference type="Proteomes" id="UP000309550">
    <property type="component" value="Unassembled WGS sequence"/>
</dbReference>
<evidence type="ECO:0000256" key="1">
    <source>
        <dbReference type="ARBA" id="ARBA00004533"/>
    </source>
</evidence>
<evidence type="ECO:0000256" key="10">
    <source>
        <dbReference type="PIRNR" id="PIRNR002786"/>
    </source>
</evidence>
<organism evidence="14 15">
    <name type="scientific">Sulfitobacter sabulilitoris</name>
    <dbReference type="NCBI Taxonomy" id="2562655"/>
    <lineage>
        <taxon>Bacteria</taxon>
        <taxon>Pseudomonadati</taxon>
        <taxon>Pseudomonadota</taxon>
        <taxon>Alphaproteobacteria</taxon>
        <taxon>Rhodobacterales</taxon>
        <taxon>Roseobacteraceae</taxon>
        <taxon>Sulfitobacter</taxon>
    </lineage>
</organism>
<dbReference type="InterPro" id="IPR045584">
    <property type="entry name" value="Pilin-like"/>
</dbReference>
<evidence type="ECO:0000259" key="12">
    <source>
        <dbReference type="Pfam" id="PF03934"/>
    </source>
</evidence>
<dbReference type="AlphaFoldDB" id="A0A5S3PEC1"/>
<keyword evidence="6 11" id="KW-0812">Transmembrane</keyword>
<keyword evidence="4 10" id="KW-1003">Cell membrane</keyword>
<keyword evidence="5 10" id="KW-0997">Cell inner membrane</keyword>
<evidence type="ECO:0000256" key="9">
    <source>
        <dbReference type="ARBA" id="ARBA00023136"/>
    </source>
</evidence>
<evidence type="ECO:0000256" key="8">
    <source>
        <dbReference type="ARBA" id="ARBA00022989"/>
    </source>
</evidence>
<dbReference type="EMBL" id="VANS01000004">
    <property type="protein sequence ID" value="TMM51309.1"/>
    <property type="molecule type" value="Genomic_DNA"/>
</dbReference>
<evidence type="ECO:0000259" key="13">
    <source>
        <dbReference type="Pfam" id="PF21687"/>
    </source>
</evidence>
<comment type="caution">
    <text evidence="14">The sequence shown here is derived from an EMBL/GenBank/DDBJ whole genome shotgun (WGS) entry which is preliminary data.</text>
</comment>
<dbReference type="GO" id="GO:0009306">
    <property type="term" value="P:protein secretion"/>
    <property type="evidence" value="ECO:0007669"/>
    <property type="project" value="InterPro"/>
</dbReference>
<dbReference type="InterPro" id="IPR049031">
    <property type="entry name" value="T2SSK_SAM-like_1st"/>
</dbReference>
<evidence type="ECO:0000313" key="15">
    <source>
        <dbReference type="Proteomes" id="UP000309550"/>
    </source>
</evidence>
<gene>
    <name evidence="14" type="ORF">FDT80_15760</name>
</gene>
<keyword evidence="15" id="KW-1185">Reference proteome</keyword>
<evidence type="ECO:0000256" key="7">
    <source>
        <dbReference type="ARBA" id="ARBA00022927"/>
    </source>
</evidence>
<keyword evidence="9 10" id="KW-0472">Membrane</keyword>
<comment type="similarity">
    <text evidence="2 10">Belongs to the GSP K family.</text>
</comment>
<evidence type="ECO:0000256" key="4">
    <source>
        <dbReference type="ARBA" id="ARBA00022475"/>
    </source>
</evidence>
<evidence type="ECO:0000256" key="6">
    <source>
        <dbReference type="ARBA" id="ARBA00022692"/>
    </source>
</evidence>
<keyword evidence="7" id="KW-0653">Protein transport</keyword>
<dbReference type="SUPFAM" id="SSF54523">
    <property type="entry name" value="Pili subunits"/>
    <property type="match status" value="1"/>
</dbReference>
<dbReference type="Gene3D" id="1.10.40.60">
    <property type="entry name" value="EpsJ-like"/>
    <property type="match status" value="2"/>
</dbReference>
<reference evidence="14 15" key="1">
    <citation type="submission" date="2019-05" db="EMBL/GenBank/DDBJ databases">
        <title>Sulfitobacter sabulilitoris sp. nov., isolated from a marine sand.</title>
        <authorList>
            <person name="Yoon J.-H."/>
        </authorList>
    </citation>
    <scope>NUCLEOTIDE SEQUENCE [LARGE SCALE GENOMIC DNA]</scope>
    <source>
        <strain evidence="14 15">HSMS-29</strain>
    </source>
</reference>
<keyword evidence="8 11" id="KW-1133">Transmembrane helix</keyword>
<comment type="subcellular location">
    <subcellularLocation>
        <location evidence="1 10">Cell inner membrane</location>
    </subcellularLocation>
</comment>
<dbReference type="InterPro" id="IPR005628">
    <property type="entry name" value="GspK"/>
</dbReference>
<dbReference type="InterPro" id="IPR038072">
    <property type="entry name" value="GspK_central_sf"/>
</dbReference>
<sequence>MNAAPRDGAQGFVLVNALILVAALAAMAVLVLARAEAARERQAQAQTAAQLGLYLDSAEALAITRLARDQSGGSVDHTGEDWARPVSDVALDRGAVSATIDDLQGRFNINWLAQPEDDFAREGFDRLALHLGLAPGHVASITEFLRPGGAGGAGTQAAYARQSPALRPLGGPVLMLDQLQVVPGLRARDLARLRPFIAALPGDSLLNVNTASPQVLQAMMPGLTAAAADRMLQIRRRDAFASVEGFARALGAAAGVATVAALEPDLGRLSIGSDWFALRATATLQGHRRERYAVLSRQPLPKGVQVSYRVNRGE</sequence>
<dbReference type="SUPFAM" id="SSF158544">
    <property type="entry name" value="GspK insert domain-like"/>
    <property type="match status" value="1"/>
</dbReference>
<dbReference type="PANTHER" id="PTHR38831">
    <property type="entry name" value="TYPE II SECRETION SYSTEM PROTEIN K"/>
    <property type="match status" value="1"/>
</dbReference>
<evidence type="ECO:0000256" key="5">
    <source>
        <dbReference type="ARBA" id="ARBA00022519"/>
    </source>
</evidence>
<dbReference type="Pfam" id="PF03934">
    <property type="entry name" value="T2SSK"/>
    <property type="match status" value="1"/>
</dbReference>
<dbReference type="Gene3D" id="3.30.1300.30">
    <property type="entry name" value="GSPII I/J protein-like"/>
    <property type="match status" value="1"/>
</dbReference>
<protein>
    <recommendedName>
        <fullName evidence="10">Type II secretion system protein K</fullName>
    </recommendedName>
</protein>
<accession>A0A5S3PEC1</accession>
<evidence type="ECO:0000256" key="11">
    <source>
        <dbReference type="SAM" id="Phobius"/>
    </source>
</evidence>
<dbReference type="Pfam" id="PF21687">
    <property type="entry name" value="T2SSK_1st"/>
    <property type="match status" value="1"/>
</dbReference>
<proteinExistence type="inferred from homology"/>
<keyword evidence="3 10" id="KW-0813">Transport</keyword>
<evidence type="ECO:0000256" key="2">
    <source>
        <dbReference type="ARBA" id="ARBA00007246"/>
    </source>
</evidence>
<dbReference type="InterPro" id="IPR049179">
    <property type="entry name" value="T2SSK_SAM-like_2nd"/>
</dbReference>
<dbReference type="GO" id="GO:0005886">
    <property type="term" value="C:plasma membrane"/>
    <property type="evidence" value="ECO:0007669"/>
    <property type="project" value="UniProtKB-SubCell"/>
</dbReference>
<dbReference type="PANTHER" id="PTHR38831:SF1">
    <property type="entry name" value="TYPE II SECRETION SYSTEM PROTEIN K-RELATED"/>
    <property type="match status" value="1"/>
</dbReference>
<dbReference type="NCBIfam" id="NF037980">
    <property type="entry name" value="T2SS_GspK"/>
    <property type="match status" value="1"/>
</dbReference>
<name>A0A5S3PEC1_9RHOB</name>
<evidence type="ECO:0000313" key="14">
    <source>
        <dbReference type="EMBL" id="TMM51309.1"/>
    </source>
</evidence>
<feature type="domain" description="T2SS protein K second SAM-like" evidence="12">
    <location>
        <begin position="206"/>
        <end position="254"/>
    </location>
</feature>
<dbReference type="PIRSF" id="PIRSF002786">
    <property type="entry name" value="XcpX"/>
    <property type="match status" value="1"/>
</dbReference>
<dbReference type="RefSeq" id="WP_138663268.1">
    <property type="nucleotide sequence ID" value="NZ_VANS01000004.1"/>
</dbReference>
<feature type="domain" description="T2SS protein K first SAM-like" evidence="13">
    <location>
        <begin position="105"/>
        <end position="201"/>
    </location>
</feature>
<evidence type="ECO:0000256" key="3">
    <source>
        <dbReference type="ARBA" id="ARBA00022448"/>
    </source>
</evidence>